<dbReference type="Pfam" id="PF00847">
    <property type="entry name" value="AP2"/>
    <property type="match status" value="1"/>
</dbReference>
<dbReference type="FunFam" id="3.30.730.10:FF:000001">
    <property type="entry name" value="Ethylene-responsive transcription factor 2"/>
    <property type="match status" value="1"/>
</dbReference>
<dbReference type="PANTHER" id="PTHR31190:SF489">
    <property type="entry name" value="ETHYLENE-RESPONSIVE TRANSCRIPTION FACTOR ERF113-RELATED"/>
    <property type="match status" value="1"/>
</dbReference>
<dbReference type="PANTHER" id="PTHR31190">
    <property type="entry name" value="DNA-BINDING DOMAIN"/>
    <property type="match status" value="1"/>
</dbReference>
<dbReference type="SMART" id="SM00380">
    <property type="entry name" value="AP2"/>
    <property type="match status" value="1"/>
</dbReference>
<reference evidence="9" key="2">
    <citation type="journal article" date="2024" name="Plant">
        <title>Genomic evolution and insights into agronomic trait innovations of Sesamum species.</title>
        <authorList>
            <person name="Miao H."/>
            <person name="Wang L."/>
            <person name="Qu L."/>
            <person name="Liu H."/>
            <person name="Sun Y."/>
            <person name="Le M."/>
            <person name="Wang Q."/>
            <person name="Wei S."/>
            <person name="Zheng Y."/>
            <person name="Lin W."/>
            <person name="Duan Y."/>
            <person name="Cao H."/>
            <person name="Xiong S."/>
            <person name="Wang X."/>
            <person name="Wei L."/>
            <person name="Li C."/>
            <person name="Ma Q."/>
            <person name="Ju M."/>
            <person name="Zhao R."/>
            <person name="Li G."/>
            <person name="Mu C."/>
            <person name="Tian Q."/>
            <person name="Mei H."/>
            <person name="Zhang T."/>
            <person name="Gao T."/>
            <person name="Zhang H."/>
        </authorList>
    </citation>
    <scope>NUCLEOTIDE SEQUENCE</scope>
    <source>
        <strain evidence="9">G02</strain>
    </source>
</reference>
<comment type="subcellular location">
    <subcellularLocation>
        <location evidence="1">Nucleus</location>
    </subcellularLocation>
</comment>
<comment type="caution">
    <text evidence="9">The sequence shown here is derived from an EMBL/GenBank/DDBJ whole genome shotgun (WGS) entry which is preliminary data.</text>
</comment>
<evidence type="ECO:0000256" key="6">
    <source>
        <dbReference type="ARBA" id="ARBA00023242"/>
    </source>
</evidence>
<feature type="region of interest" description="Disordered" evidence="7">
    <location>
        <begin position="78"/>
        <end position="132"/>
    </location>
</feature>
<organism evidence="9">
    <name type="scientific">Sesamum radiatum</name>
    <name type="common">Black benniseed</name>
    <dbReference type="NCBI Taxonomy" id="300843"/>
    <lineage>
        <taxon>Eukaryota</taxon>
        <taxon>Viridiplantae</taxon>
        <taxon>Streptophyta</taxon>
        <taxon>Embryophyta</taxon>
        <taxon>Tracheophyta</taxon>
        <taxon>Spermatophyta</taxon>
        <taxon>Magnoliopsida</taxon>
        <taxon>eudicotyledons</taxon>
        <taxon>Gunneridae</taxon>
        <taxon>Pentapetalae</taxon>
        <taxon>asterids</taxon>
        <taxon>lamiids</taxon>
        <taxon>Lamiales</taxon>
        <taxon>Pedaliaceae</taxon>
        <taxon>Sesamum</taxon>
    </lineage>
</organism>
<evidence type="ECO:0000256" key="7">
    <source>
        <dbReference type="SAM" id="MobiDB-lite"/>
    </source>
</evidence>
<keyword evidence="6" id="KW-0539">Nucleus</keyword>
<dbReference type="GO" id="GO:0009873">
    <property type="term" value="P:ethylene-activated signaling pathway"/>
    <property type="evidence" value="ECO:0007669"/>
    <property type="project" value="InterPro"/>
</dbReference>
<dbReference type="AlphaFoldDB" id="A0AAW2PIT1"/>
<dbReference type="PRINTS" id="PR00367">
    <property type="entry name" value="ETHRSPELEMNT"/>
</dbReference>
<sequence>MALQYNTLSWFSFLRSNQEQTTVDPRHGKRPFSSNESEEKEDFDRTEELQPLFFPIYSARSQQDMSAMVAVLSQVLGRTGEDTPPPSEYSLHGSSVAQLPHQQSSSAPVNNQPQEVQEQGNANARRRHYRGVRQRPWGKWAAEIRDPKKAARVWLGTFDSAEDAALAYDEAALRFKGNKAKLNFPERVQGRSELGYLTTRQDLRVVSNRRANASTQAPAPPAQDNNYLNLHHYAELMRGGHTGNILMYGNQSSISTGGSSFVSHQGSTSSDSVPTMLSSSLLASHHHHQQLQQQQDFLRYQYQSSFGSSSSGSVENWGEFDSGNNTRR</sequence>
<keyword evidence="5" id="KW-0804">Transcription</keyword>
<evidence type="ECO:0000256" key="4">
    <source>
        <dbReference type="ARBA" id="ARBA00023125"/>
    </source>
</evidence>
<keyword evidence="4" id="KW-0238">DNA-binding</keyword>
<feature type="region of interest" description="Disordered" evidence="7">
    <location>
        <begin position="305"/>
        <end position="328"/>
    </location>
</feature>
<gene>
    <name evidence="9" type="ORF">Sradi_3944100</name>
</gene>
<dbReference type="InterPro" id="IPR016177">
    <property type="entry name" value="DNA-bd_dom_sf"/>
</dbReference>
<dbReference type="GO" id="GO:0003677">
    <property type="term" value="F:DNA binding"/>
    <property type="evidence" value="ECO:0007669"/>
    <property type="project" value="UniProtKB-KW"/>
</dbReference>
<keyword evidence="2" id="KW-0611">Plant defense</keyword>
<dbReference type="EMBL" id="JACGWJ010000017">
    <property type="protein sequence ID" value="KAL0354972.1"/>
    <property type="molecule type" value="Genomic_DNA"/>
</dbReference>
<dbReference type="SUPFAM" id="SSF54171">
    <property type="entry name" value="DNA-binding domain"/>
    <property type="match status" value="1"/>
</dbReference>
<evidence type="ECO:0000259" key="8">
    <source>
        <dbReference type="PROSITE" id="PS51032"/>
    </source>
</evidence>
<dbReference type="InterPro" id="IPR036955">
    <property type="entry name" value="AP2/ERF_dom_sf"/>
</dbReference>
<dbReference type="InterPro" id="IPR001471">
    <property type="entry name" value="AP2/ERF_dom"/>
</dbReference>
<keyword evidence="3" id="KW-0805">Transcription regulation</keyword>
<dbReference type="GO" id="GO:0003700">
    <property type="term" value="F:DNA-binding transcription factor activity"/>
    <property type="evidence" value="ECO:0007669"/>
    <property type="project" value="InterPro"/>
</dbReference>
<feature type="compositionally biased region" description="Polar residues" evidence="7">
    <location>
        <begin position="92"/>
        <end position="122"/>
    </location>
</feature>
<feature type="region of interest" description="Disordered" evidence="7">
    <location>
        <begin position="19"/>
        <end position="46"/>
    </location>
</feature>
<proteinExistence type="predicted"/>
<evidence type="ECO:0000256" key="3">
    <source>
        <dbReference type="ARBA" id="ARBA00023015"/>
    </source>
</evidence>
<reference evidence="9" key="1">
    <citation type="submission" date="2020-06" db="EMBL/GenBank/DDBJ databases">
        <authorList>
            <person name="Li T."/>
            <person name="Hu X."/>
            <person name="Zhang T."/>
            <person name="Song X."/>
            <person name="Zhang H."/>
            <person name="Dai N."/>
            <person name="Sheng W."/>
            <person name="Hou X."/>
            <person name="Wei L."/>
        </authorList>
    </citation>
    <scope>NUCLEOTIDE SEQUENCE</scope>
    <source>
        <strain evidence="9">G02</strain>
        <tissue evidence="9">Leaf</tissue>
    </source>
</reference>
<protein>
    <submittedName>
        <fullName evidence="9">Ethylene-responsive transcription factor</fullName>
    </submittedName>
</protein>
<dbReference type="PROSITE" id="PS51032">
    <property type="entry name" value="AP2_ERF"/>
    <property type="match status" value="1"/>
</dbReference>
<name>A0AAW2PIT1_SESRA</name>
<evidence type="ECO:0000256" key="5">
    <source>
        <dbReference type="ARBA" id="ARBA00023163"/>
    </source>
</evidence>
<dbReference type="Gene3D" id="3.30.730.10">
    <property type="entry name" value="AP2/ERF domain"/>
    <property type="match status" value="1"/>
</dbReference>
<dbReference type="CDD" id="cd00018">
    <property type="entry name" value="AP2"/>
    <property type="match status" value="1"/>
</dbReference>
<feature type="domain" description="AP2/ERF" evidence="8">
    <location>
        <begin position="128"/>
        <end position="185"/>
    </location>
</feature>
<dbReference type="GO" id="GO:0005634">
    <property type="term" value="C:nucleus"/>
    <property type="evidence" value="ECO:0007669"/>
    <property type="project" value="UniProtKB-SubCell"/>
</dbReference>
<evidence type="ECO:0000256" key="2">
    <source>
        <dbReference type="ARBA" id="ARBA00022821"/>
    </source>
</evidence>
<evidence type="ECO:0000256" key="1">
    <source>
        <dbReference type="ARBA" id="ARBA00004123"/>
    </source>
</evidence>
<evidence type="ECO:0000313" key="9">
    <source>
        <dbReference type="EMBL" id="KAL0354972.1"/>
    </source>
</evidence>
<dbReference type="InterPro" id="IPR044808">
    <property type="entry name" value="ERF_plant"/>
</dbReference>
<dbReference type="GO" id="GO:0006952">
    <property type="term" value="P:defense response"/>
    <property type="evidence" value="ECO:0007669"/>
    <property type="project" value="UniProtKB-KW"/>
</dbReference>
<accession>A0AAW2PIT1</accession>